<dbReference type="EMBL" id="JAHGAV010000267">
    <property type="protein sequence ID" value="KAG6927239.1"/>
    <property type="molecule type" value="Genomic_DNA"/>
</dbReference>
<keyword evidence="3" id="KW-1185">Reference proteome</keyword>
<dbReference type="Proteomes" id="UP000765507">
    <property type="component" value="Unassembled WGS sequence"/>
</dbReference>
<dbReference type="SUPFAM" id="SSF56672">
    <property type="entry name" value="DNA/RNA polymerases"/>
    <property type="match status" value="1"/>
</dbReference>
<sequence length="429" mass="48268">LTPAIEERRAVHLEYKRSPSQRTLQEYRFARSKVQRLARQCANDYWLQLCRSIQLSADTGNIRGMYDGIKKAMGPTKKWRVSLKSATGENIQDKGKQMDRWVEHYSEVYSRQNTVTEAALNTVDGFPVEIELDEKPTMEELKKVIESLSTGKAPGKDGIPPQVIKCGINVLLEHLHDLLCQCWDEGAVPQDMRDANIVTLYKNKGDRSDCNNYRGISLLSVVGKVFARVILNRLQKLADRVYPESQCGFRAGRSTTDMVFSLRQLQEKCREQHKPLLLAFIDLTKAFDLVNRDGLFKILAKIGCPPKLLSVIQSFHDNMKGTVLYDGLSSDAFDIHSGVKQGCVLAPTLFGIFFAALLKHAFGNSTEGVYLHTRSDGRLFNLARLKAKSKVREATIRDMLFADDAALATHTEIDLQRLTVFPELAKSSG</sequence>
<feature type="domain" description="Reverse transcriptase" evidence="1">
    <location>
        <begin position="181"/>
        <end position="429"/>
    </location>
</feature>
<comment type="caution">
    <text evidence="2">The sequence shown here is derived from an EMBL/GenBank/DDBJ whole genome shotgun (WGS) entry which is preliminary data.</text>
</comment>
<dbReference type="CDD" id="cd01650">
    <property type="entry name" value="RT_nLTR_like"/>
    <property type="match status" value="1"/>
</dbReference>
<feature type="non-terminal residue" evidence="2">
    <location>
        <position position="1"/>
    </location>
</feature>
<evidence type="ECO:0000313" key="3">
    <source>
        <dbReference type="Proteomes" id="UP000765507"/>
    </source>
</evidence>
<dbReference type="PROSITE" id="PS50878">
    <property type="entry name" value="RT_POL"/>
    <property type="match status" value="1"/>
</dbReference>
<dbReference type="Pfam" id="PF00078">
    <property type="entry name" value="RVT_1"/>
    <property type="match status" value="1"/>
</dbReference>
<dbReference type="OrthoDB" id="10049057at2759"/>
<dbReference type="PANTHER" id="PTHR19446">
    <property type="entry name" value="REVERSE TRANSCRIPTASES"/>
    <property type="match status" value="1"/>
</dbReference>
<dbReference type="AlphaFoldDB" id="A0A8T1SE50"/>
<proteinExistence type="predicted"/>
<name>A0A8T1SE50_CHESE</name>
<gene>
    <name evidence="2" type="ORF">G0U57_010167</name>
</gene>
<accession>A0A8T1SE50</accession>
<reference evidence="2 3" key="1">
    <citation type="journal article" date="2020" name="G3 (Bethesda)">
        <title>Draft Genome of the Common Snapping Turtle, Chelydra serpentina, a Model for Phenotypic Plasticity in Reptiles.</title>
        <authorList>
            <person name="Das D."/>
            <person name="Singh S.K."/>
            <person name="Bierstedt J."/>
            <person name="Erickson A."/>
            <person name="Galli G.L.J."/>
            <person name="Crossley D.A. 2nd"/>
            <person name="Rhen T."/>
        </authorList>
    </citation>
    <scope>NUCLEOTIDE SEQUENCE [LARGE SCALE GENOMIC DNA]</scope>
    <source>
        <strain evidence="2">KW</strain>
    </source>
</reference>
<dbReference type="InterPro" id="IPR043502">
    <property type="entry name" value="DNA/RNA_pol_sf"/>
</dbReference>
<evidence type="ECO:0000313" key="2">
    <source>
        <dbReference type="EMBL" id="KAG6927239.1"/>
    </source>
</evidence>
<organism evidence="2 3">
    <name type="scientific">Chelydra serpentina</name>
    <name type="common">Snapping turtle</name>
    <name type="synonym">Testudo serpentina</name>
    <dbReference type="NCBI Taxonomy" id="8475"/>
    <lineage>
        <taxon>Eukaryota</taxon>
        <taxon>Metazoa</taxon>
        <taxon>Chordata</taxon>
        <taxon>Craniata</taxon>
        <taxon>Vertebrata</taxon>
        <taxon>Euteleostomi</taxon>
        <taxon>Archelosauria</taxon>
        <taxon>Testudinata</taxon>
        <taxon>Testudines</taxon>
        <taxon>Cryptodira</taxon>
        <taxon>Durocryptodira</taxon>
        <taxon>Americhelydia</taxon>
        <taxon>Chelydroidea</taxon>
        <taxon>Chelydridae</taxon>
        <taxon>Chelydra</taxon>
    </lineage>
</organism>
<protein>
    <recommendedName>
        <fullName evidence="1">Reverse transcriptase domain-containing protein</fullName>
    </recommendedName>
</protein>
<dbReference type="InterPro" id="IPR000477">
    <property type="entry name" value="RT_dom"/>
</dbReference>
<evidence type="ECO:0000259" key="1">
    <source>
        <dbReference type="PROSITE" id="PS50878"/>
    </source>
</evidence>